<evidence type="ECO:0000256" key="1">
    <source>
        <dbReference type="ARBA" id="ARBA00006226"/>
    </source>
</evidence>
<gene>
    <name evidence="3" type="ORF">LMG26845_05447</name>
</gene>
<dbReference type="GeneID" id="92901342"/>
<dbReference type="NCBIfam" id="TIGR02385">
    <property type="entry name" value="RelE_StbE"/>
    <property type="match status" value="1"/>
</dbReference>
<comment type="similarity">
    <text evidence="1">Belongs to the RelE toxin family.</text>
</comment>
<accession>A0A6J5IGK2</accession>
<dbReference type="InterPro" id="IPR007712">
    <property type="entry name" value="RelE/ParE_toxin"/>
</dbReference>
<dbReference type="PANTHER" id="PTHR33755">
    <property type="entry name" value="TOXIN PARE1-RELATED"/>
    <property type="match status" value="1"/>
</dbReference>
<organism evidence="3 4">
    <name type="scientific">Achromobacter insuavis</name>
    <dbReference type="NCBI Taxonomy" id="1287735"/>
    <lineage>
        <taxon>Bacteria</taxon>
        <taxon>Pseudomonadati</taxon>
        <taxon>Pseudomonadota</taxon>
        <taxon>Betaproteobacteria</taxon>
        <taxon>Burkholderiales</taxon>
        <taxon>Alcaligenaceae</taxon>
        <taxon>Achromobacter</taxon>
    </lineage>
</organism>
<name>A0A6J5IGK2_9BURK</name>
<dbReference type="EMBL" id="CADIJR010000090">
    <property type="protein sequence ID" value="CAB3704964.1"/>
    <property type="molecule type" value="Genomic_DNA"/>
</dbReference>
<protein>
    <recommendedName>
        <fullName evidence="5">Toxin RelE2</fullName>
    </recommendedName>
</protein>
<evidence type="ECO:0000256" key="2">
    <source>
        <dbReference type="ARBA" id="ARBA00022649"/>
    </source>
</evidence>
<dbReference type="RefSeq" id="WP_054433941.1">
    <property type="nucleotide sequence ID" value="NZ_CADIJR010000090.1"/>
</dbReference>
<keyword evidence="4" id="KW-1185">Reference proteome</keyword>
<sequence length="93" mass="10697">MLHVSWLPTAADDLAGIISYIAERSPQAARNLRQRIDNAVLSLARHPYRYRVGRVVGTRELVVHVNYVVVYRVTELAIEVIHILHARREYPPD</sequence>
<evidence type="ECO:0000313" key="4">
    <source>
        <dbReference type="Proteomes" id="UP000507979"/>
    </source>
</evidence>
<dbReference type="AlphaFoldDB" id="A0A6J5IGK2"/>
<dbReference type="InterPro" id="IPR051803">
    <property type="entry name" value="TA_system_RelE-like_toxin"/>
</dbReference>
<dbReference type="InterPro" id="IPR035093">
    <property type="entry name" value="RelE/ParE_toxin_dom_sf"/>
</dbReference>
<dbReference type="Gene3D" id="3.30.2310.20">
    <property type="entry name" value="RelE-like"/>
    <property type="match status" value="1"/>
</dbReference>
<dbReference type="Proteomes" id="UP000507979">
    <property type="component" value="Unassembled WGS sequence"/>
</dbReference>
<dbReference type="Pfam" id="PF05016">
    <property type="entry name" value="ParE_toxin"/>
    <property type="match status" value="1"/>
</dbReference>
<proteinExistence type="inferred from homology"/>
<keyword evidence="2" id="KW-1277">Toxin-antitoxin system</keyword>
<reference evidence="3 4" key="1">
    <citation type="submission" date="2020-04" db="EMBL/GenBank/DDBJ databases">
        <authorList>
            <person name="De Canck E."/>
        </authorList>
    </citation>
    <scope>NUCLEOTIDE SEQUENCE [LARGE SCALE GENOMIC DNA]</scope>
    <source>
        <strain evidence="3 4">LMG 26845</strain>
    </source>
</reference>
<evidence type="ECO:0000313" key="3">
    <source>
        <dbReference type="EMBL" id="CAB3704964.1"/>
    </source>
</evidence>
<evidence type="ECO:0008006" key="5">
    <source>
        <dbReference type="Google" id="ProtNLM"/>
    </source>
</evidence>